<accession>A0ABM1A9M6</accession>
<proteinExistence type="predicted"/>
<organism evidence="1 2">
    <name type="scientific">Aplysia californica</name>
    <name type="common">California sea hare</name>
    <dbReference type="NCBI Taxonomy" id="6500"/>
    <lineage>
        <taxon>Eukaryota</taxon>
        <taxon>Metazoa</taxon>
        <taxon>Spiralia</taxon>
        <taxon>Lophotrochozoa</taxon>
        <taxon>Mollusca</taxon>
        <taxon>Gastropoda</taxon>
        <taxon>Heterobranchia</taxon>
        <taxon>Euthyneura</taxon>
        <taxon>Tectipleura</taxon>
        <taxon>Aplysiida</taxon>
        <taxon>Aplysioidea</taxon>
        <taxon>Aplysiidae</taxon>
        <taxon>Aplysia</taxon>
    </lineage>
</organism>
<dbReference type="RefSeq" id="XP_012943469.1">
    <property type="nucleotide sequence ID" value="XM_013088015.2"/>
</dbReference>
<keyword evidence="1" id="KW-1185">Reference proteome</keyword>
<dbReference type="Proteomes" id="UP000694888">
    <property type="component" value="Unplaced"/>
</dbReference>
<sequence length="339" mass="37473">MPLSSIVHITLLLKKSKTITLPRVSEVFTDNKSSVKEKNPRMKPLPRLLWTLQTVLLILQASYGQNLTPKEVIAIATKLTTPFMERKLAAESFTTRATDRLMDGLNDVTALLDSTHAELTGTVKDAAAQAKMARKGMERVVFDVTNIEEHLNQLHSTCPAGPYYLNLEKLEAMKQHASENSSDKMDILSLFRGESIRVVKPELGEEGKEVNEAEAEEKERKEMADLLQPTPDVTELVDSLLKKYGYEATVSLRDFLTVCRTIARGVERQRLAALQDRLTKAGKASRFVTDSTRHVRGLQSVTSDLRSLVGRAEVVLGSLPQVVKKVTGVSACVSAVGCE</sequence>
<gene>
    <name evidence="2" type="primary">LOC101854119</name>
</gene>
<evidence type="ECO:0000313" key="2">
    <source>
        <dbReference type="RefSeq" id="XP_012943469.1"/>
    </source>
</evidence>
<name>A0ABM1A9M6_APLCA</name>
<dbReference type="GeneID" id="101854119"/>
<protein>
    <submittedName>
        <fullName evidence="2">Uncharacterized protein LOC101854119</fullName>
    </submittedName>
</protein>
<reference evidence="2" key="1">
    <citation type="submission" date="2025-08" db="UniProtKB">
        <authorList>
            <consortium name="RefSeq"/>
        </authorList>
    </citation>
    <scope>IDENTIFICATION</scope>
</reference>
<evidence type="ECO:0000313" key="1">
    <source>
        <dbReference type="Proteomes" id="UP000694888"/>
    </source>
</evidence>